<dbReference type="CDD" id="cd12797">
    <property type="entry name" value="M23_peptidase"/>
    <property type="match status" value="1"/>
</dbReference>
<keyword evidence="1 2" id="KW-0732">Signal</keyword>
<evidence type="ECO:0000259" key="3">
    <source>
        <dbReference type="Pfam" id="PF01551"/>
    </source>
</evidence>
<dbReference type="PANTHER" id="PTHR21666:SF289">
    <property type="entry name" value="L-ALA--D-GLU ENDOPEPTIDASE"/>
    <property type="match status" value="1"/>
</dbReference>
<gene>
    <name evidence="4" type="ORF">BIV23_05545</name>
</gene>
<feature type="chain" id="PRO_5010167858" evidence="2">
    <location>
        <begin position="27"/>
        <end position="191"/>
    </location>
</feature>
<accession>A0A1S2QNA3</accession>
<dbReference type="GO" id="GO:0004222">
    <property type="term" value="F:metalloendopeptidase activity"/>
    <property type="evidence" value="ECO:0007669"/>
    <property type="project" value="TreeGrafter"/>
</dbReference>
<dbReference type="Pfam" id="PF01551">
    <property type="entry name" value="Peptidase_M23"/>
    <property type="match status" value="1"/>
</dbReference>
<evidence type="ECO:0000313" key="4">
    <source>
        <dbReference type="EMBL" id="OIK06946.1"/>
    </source>
</evidence>
<dbReference type="EMBL" id="MLYO01000012">
    <property type="protein sequence ID" value="OIK06946.1"/>
    <property type="molecule type" value="Genomic_DNA"/>
</dbReference>
<reference evidence="4 5" key="1">
    <citation type="submission" date="2016-10" db="EMBL/GenBank/DDBJ databases">
        <title>Genome sequence of Streptomyces sp. MUSC 1.</title>
        <authorList>
            <person name="Lee L.-H."/>
            <person name="Ser H.-L."/>
            <person name="Law J.W.-F."/>
        </authorList>
    </citation>
    <scope>NUCLEOTIDE SEQUENCE [LARGE SCALE GENOMIC DNA]</scope>
    <source>
        <strain evidence="4 5">MUSC 1</strain>
    </source>
</reference>
<comment type="caution">
    <text evidence="4">The sequence shown here is derived from an EMBL/GenBank/DDBJ whole genome shotgun (WGS) entry which is preliminary data.</text>
</comment>
<dbReference type="PANTHER" id="PTHR21666">
    <property type="entry name" value="PEPTIDASE-RELATED"/>
    <property type="match status" value="1"/>
</dbReference>
<dbReference type="InterPro" id="IPR011055">
    <property type="entry name" value="Dup_hybrid_motif"/>
</dbReference>
<dbReference type="SUPFAM" id="SSF51261">
    <property type="entry name" value="Duplicated hybrid motif"/>
    <property type="match status" value="1"/>
</dbReference>
<dbReference type="OrthoDB" id="5245088at2"/>
<dbReference type="InterPro" id="IPR016047">
    <property type="entry name" value="M23ase_b-sheet_dom"/>
</dbReference>
<evidence type="ECO:0000256" key="1">
    <source>
        <dbReference type="ARBA" id="ARBA00022729"/>
    </source>
</evidence>
<organism evidence="4 5">
    <name type="scientific">Streptomyces monashensis</name>
    <dbReference type="NCBI Taxonomy" id="1678012"/>
    <lineage>
        <taxon>Bacteria</taxon>
        <taxon>Bacillati</taxon>
        <taxon>Actinomycetota</taxon>
        <taxon>Actinomycetes</taxon>
        <taxon>Kitasatosporales</taxon>
        <taxon>Streptomycetaceae</taxon>
        <taxon>Streptomyces</taxon>
    </lineage>
</organism>
<dbReference type="Proteomes" id="UP000179642">
    <property type="component" value="Unassembled WGS sequence"/>
</dbReference>
<feature type="domain" description="M23ase beta-sheet core" evidence="3">
    <location>
        <begin position="66"/>
        <end position="161"/>
    </location>
</feature>
<evidence type="ECO:0000256" key="2">
    <source>
        <dbReference type="SAM" id="SignalP"/>
    </source>
</evidence>
<evidence type="ECO:0000313" key="5">
    <source>
        <dbReference type="Proteomes" id="UP000179642"/>
    </source>
</evidence>
<feature type="signal peptide" evidence="2">
    <location>
        <begin position="1"/>
        <end position="26"/>
    </location>
</feature>
<dbReference type="Gene3D" id="2.70.70.10">
    <property type="entry name" value="Glucose Permease (Domain IIA)"/>
    <property type="match status" value="1"/>
</dbReference>
<keyword evidence="5" id="KW-1185">Reference proteome</keyword>
<proteinExistence type="predicted"/>
<name>A0A1S2QNA3_9ACTN</name>
<protein>
    <submittedName>
        <fullName evidence="4">Peptidase M23</fullName>
    </submittedName>
</protein>
<sequence>MRYALVPASVLLCLAMAALLPRWAWADPSPPPPPAPVPRIARTWPVGVRPPVLRGWDPPASPYGPGHRGVDLSAPPGAPVRAVAPGRVSFAGRVAGQGVVSLDLTGTALRTTYEPVSPSVRKGDEVRTGDVVGTLEQPSTPHCPTACLHWGLLRGGTYLNPLSLLPPWLRERGPSRLLPVLDVPLPEGEGR</sequence>
<dbReference type="InterPro" id="IPR050570">
    <property type="entry name" value="Cell_wall_metabolism_enzyme"/>
</dbReference>
<dbReference type="AlphaFoldDB" id="A0A1S2QNA3"/>